<dbReference type="SUPFAM" id="SSF48371">
    <property type="entry name" value="ARM repeat"/>
    <property type="match status" value="2"/>
</dbReference>
<dbReference type="RefSeq" id="XP_002901591.1">
    <property type="nucleotide sequence ID" value="XM_002901545.1"/>
</dbReference>
<dbReference type="PANTHER" id="PTHR31361">
    <property type="entry name" value="BETA-GLUCAN SYNTHESIS-ASSOCIATED PROTEIN KRE6-RELATED"/>
    <property type="match status" value="1"/>
</dbReference>
<dbReference type="eggNOG" id="KOG0167">
    <property type="taxonomic scope" value="Eukaryota"/>
</dbReference>
<dbReference type="Gene3D" id="3.30.200.20">
    <property type="entry name" value="Phosphorylase Kinase, domain 1"/>
    <property type="match status" value="1"/>
</dbReference>
<dbReference type="GO" id="GO:0005886">
    <property type="term" value="C:plasma membrane"/>
    <property type="evidence" value="ECO:0007669"/>
    <property type="project" value="TreeGrafter"/>
</dbReference>
<dbReference type="OrthoDB" id="128898at2759"/>
<dbReference type="GO" id="GO:0005789">
    <property type="term" value="C:endoplasmic reticulum membrane"/>
    <property type="evidence" value="ECO:0007669"/>
    <property type="project" value="TreeGrafter"/>
</dbReference>
<dbReference type="SUPFAM" id="SSF56112">
    <property type="entry name" value="Protein kinase-like (PK-like)"/>
    <property type="match status" value="1"/>
</dbReference>
<dbReference type="Pfam" id="PF07714">
    <property type="entry name" value="PK_Tyr_Ser-Thr"/>
    <property type="match status" value="1"/>
</dbReference>
<keyword evidence="3" id="KW-0325">Glycoprotein</keyword>
<feature type="transmembrane region" description="Helical" evidence="7">
    <location>
        <begin position="1699"/>
        <end position="1721"/>
    </location>
</feature>
<dbReference type="SUPFAM" id="SSF49899">
    <property type="entry name" value="Concanavalin A-like lectins/glucanases"/>
    <property type="match status" value="2"/>
</dbReference>
<dbReference type="InterPro" id="IPR011009">
    <property type="entry name" value="Kinase-like_dom_sf"/>
</dbReference>
<dbReference type="Gene3D" id="2.60.120.200">
    <property type="match status" value="2"/>
</dbReference>
<evidence type="ECO:0000256" key="6">
    <source>
        <dbReference type="SAM" id="MobiDB-lite"/>
    </source>
</evidence>
<dbReference type="GO" id="GO:0015926">
    <property type="term" value="F:glucosidase activity"/>
    <property type="evidence" value="ECO:0007669"/>
    <property type="project" value="TreeGrafter"/>
</dbReference>
<dbReference type="EMBL" id="DS028137">
    <property type="protein sequence ID" value="EEY58647.1"/>
    <property type="molecule type" value="Genomic_DNA"/>
</dbReference>
<feature type="region of interest" description="Disordered" evidence="6">
    <location>
        <begin position="1735"/>
        <end position="1776"/>
    </location>
</feature>
<dbReference type="FunFam" id="2.60.120.200:FF:000157">
    <property type="entry name" value="Beta-glucan synthesis-associated protein SKN1"/>
    <property type="match status" value="1"/>
</dbReference>
<feature type="repeat" description="ARM" evidence="5">
    <location>
        <begin position="936"/>
        <end position="978"/>
    </location>
</feature>
<dbReference type="Gene3D" id="1.25.10.10">
    <property type="entry name" value="Leucine-rich Repeat Variant"/>
    <property type="match status" value="2"/>
</dbReference>
<dbReference type="InterPro" id="IPR005629">
    <property type="entry name" value="Skn1/Kre6/Sbg1"/>
</dbReference>
<dbReference type="Proteomes" id="UP000006643">
    <property type="component" value="Unassembled WGS sequence"/>
</dbReference>
<feature type="repeat" description="ARM" evidence="5">
    <location>
        <begin position="687"/>
        <end position="729"/>
    </location>
</feature>
<dbReference type="GO" id="GO:0006078">
    <property type="term" value="P:(1-&gt;6)-beta-D-glucan biosynthetic process"/>
    <property type="evidence" value="ECO:0007669"/>
    <property type="project" value="TreeGrafter"/>
</dbReference>
<dbReference type="GO" id="GO:0004672">
    <property type="term" value="F:protein kinase activity"/>
    <property type="evidence" value="ECO:0007669"/>
    <property type="project" value="InterPro"/>
</dbReference>
<evidence type="ECO:0000256" key="4">
    <source>
        <dbReference type="ARBA" id="ARBA00023316"/>
    </source>
</evidence>
<evidence type="ECO:0000256" key="5">
    <source>
        <dbReference type="PROSITE-ProRule" id="PRU00259"/>
    </source>
</evidence>
<dbReference type="PROSITE" id="PS50176">
    <property type="entry name" value="ARM_REPEAT"/>
    <property type="match status" value="4"/>
</dbReference>
<feature type="compositionally biased region" description="Basic and acidic residues" evidence="6">
    <location>
        <begin position="1745"/>
        <end position="1761"/>
    </location>
</feature>
<organism evidence="9 10">
    <name type="scientific">Phytophthora infestans (strain T30-4)</name>
    <name type="common">Potato late blight agent</name>
    <dbReference type="NCBI Taxonomy" id="403677"/>
    <lineage>
        <taxon>Eukaryota</taxon>
        <taxon>Sar</taxon>
        <taxon>Stramenopiles</taxon>
        <taxon>Oomycota</taxon>
        <taxon>Peronosporomycetes</taxon>
        <taxon>Peronosporales</taxon>
        <taxon>Peronosporaceae</taxon>
        <taxon>Phytophthora</taxon>
    </lineage>
</organism>
<evidence type="ECO:0000256" key="7">
    <source>
        <dbReference type="SAM" id="Phobius"/>
    </source>
</evidence>
<dbReference type="SMART" id="SM00220">
    <property type="entry name" value="S_TKc"/>
    <property type="match status" value="1"/>
</dbReference>
<keyword evidence="4" id="KW-0961">Cell wall biogenesis/degradation</keyword>
<protein>
    <submittedName>
        <fullName evidence="9">Beta-glucan synthesis-associated protein, putative</fullName>
    </submittedName>
</protein>
<evidence type="ECO:0000256" key="3">
    <source>
        <dbReference type="ARBA" id="ARBA00023180"/>
    </source>
</evidence>
<dbReference type="InterPro" id="IPR000719">
    <property type="entry name" value="Prot_kinase_dom"/>
</dbReference>
<dbReference type="Gene3D" id="1.10.510.10">
    <property type="entry name" value="Transferase(Phosphotransferase) domain 1"/>
    <property type="match status" value="1"/>
</dbReference>
<dbReference type="KEGG" id="pif:PITG_10760"/>
<dbReference type="SMART" id="SM00185">
    <property type="entry name" value="ARM"/>
    <property type="match status" value="9"/>
</dbReference>
<evidence type="ECO:0000313" key="10">
    <source>
        <dbReference type="Proteomes" id="UP000006643"/>
    </source>
</evidence>
<feature type="repeat" description="ARM" evidence="5">
    <location>
        <begin position="603"/>
        <end position="645"/>
    </location>
</feature>
<dbReference type="GeneID" id="9470243"/>
<dbReference type="InParanoid" id="D0NH08"/>
<comment type="subcellular location">
    <subcellularLocation>
        <location evidence="1">Membrane</location>
    </subcellularLocation>
</comment>
<dbReference type="GO" id="GO:0071555">
    <property type="term" value="P:cell wall organization"/>
    <property type="evidence" value="ECO:0007669"/>
    <property type="project" value="UniProtKB-KW"/>
</dbReference>
<dbReference type="InterPro" id="IPR013320">
    <property type="entry name" value="ConA-like_dom_sf"/>
</dbReference>
<dbReference type="Pfam" id="PF03935">
    <property type="entry name" value="SKN1_KRE6_Sbg1"/>
    <property type="match status" value="2"/>
</dbReference>
<dbReference type="Pfam" id="PF00514">
    <property type="entry name" value="Arm"/>
    <property type="match status" value="1"/>
</dbReference>
<keyword evidence="7" id="KW-0812">Transmembrane</keyword>
<feature type="domain" description="Protein kinase" evidence="8">
    <location>
        <begin position="1"/>
        <end position="366"/>
    </location>
</feature>
<dbReference type="InterPro" id="IPR001245">
    <property type="entry name" value="Ser-Thr/Tyr_kinase_cat_dom"/>
</dbReference>
<keyword evidence="2 7" id="KW-0472">Membrane</keyword>
<keyword evidence="7" id="KW-1133">Transmembrane helix</keyword>
<feature type="repeat" description="ARM" evidence="5">
    <location>
        <begin position="562"/>
        <end position="604"/>
    </location>
</feature>
<evidence type="ECO:0000313" key="9">
    <source>
        <dbReference type="EMBL" id="EEY58647.1"/>
    </source>
</evidence>
<dbReference type="GO" id="GO:0005524">
    <property type="term" value="F:ATP binding"/>
    <property type="evidence" value="ECO:0007669"/>
    <property type="project" value="InterPro"/>
</dbReference>
<dbReference type="InterPro" id="IPR016024">
    <property type="entry name" value="ARM-type_fold"/>
</dbReference>
<name>D0NH08_PHYIT</name>
<evidence type="ECO:0000256" key="2">
    <source>
        <dbReference type="ARBA" id="ARBA00023136"/>
    </source>
</evidence>
<keyword evidence="10" id="KW-1185">Reference proteome</keyword>
<proteinExistence type="predicted"/>
<dbReference type="HOGENOM" id="CLU_238709_0_0_1"/>
<sequence>MDSLRPTCEHLCSRLKDLHEELEFTKHKSQSFSTNALGQCKAVATKFLRFLERNSNKNLVYHVINHTAVAGELKALHEEVSELFFDFLDVTAVGQWEDDRHALETVLTTAISDASIALRDLQSPRAQLEAMLTLKFELEKQHERHNETDKARMSSLNETIIHRSRVAVGQLPAWFLPSNQVEFESQPFAKSSCGSVHRGVKNDSPVVVKCCAVDDMRIDIRTARQLEKELDRLFQMEHTHIVKMLGACHVSSPRFLSTKTRSMETWTRTCSSAHLRWRAPECLTRRPTFASDVYSLAMCMIEASAGEPPFAFLDDDDVRETLKSGVVPEKPQEMSDQVWELVVSMTHADPSKRVELTLVIDTLKTLATEDLGDGGVTRCIVCTALVLDYSRSCAQCVNQLGLQDESSSSCGSPAHVASPSVVVELDATSSIVDLVAVLRSGSIDEQESAVLLLLQACICDHTRQQMQQGNGVSALEDLVKTGRTHLLQVCALGCLCWSCELDSTPPDAEFEALQETIGAPTESECASLAQMLRNNDHDTLRTVMYCACAAGANGRRQLFNAGVVPPLVTLLGSGNEALTIWTMDALGNLACDGEARSAIVAEGAIPVLVELLKNGSETQRGFAACVLGQLSADSASNSATVVESGAIPFLVGLLRAQATIPKNFAVFALDGIAAVRDEYGVAIARNGGIPRLIRLLRTGTSRQKKLAACVLGWLANQDENRLEIARRGAIADLVTLLRSGTQNQRESAAFALSFLAMDRASGAEMTKSGAIAPLVALLRDGTQEQKEHAVCTLGSLADSHQDHCRKIVDARGIGPLLSFLRTGNMEQKGLAAQTLGCIATSSEEHRREIISGEVIELLVDLIRCGSQEERDKGMFALCYVTNHGRADTRALASKTIISLLVAFLRTGKDEQKHFVVTAFGRLASIDVSKKMIVECGAIAPLVDLLKSDNGENKEEAAIVLGRLAANDAGNREQMKRHGVVELLKKLKRTGNRQQKRKAETALLSLGGDDESRKLAPMRFPQLVAVVAWVTLTSITTAKNATIPESTYPTRSGIKTWVDPDTPKDHQTYLSSRGRQWDLVMSDEFNTPNRSFRPGDDHIWTSLEKPDGVNGALELYSHNMTSTKCDDDETCYFYIKSVDEENVIHVYNMYTHPPGYVDAYFFYRSGMVQSWNKFCYQGGMIEARVQLPGAVAAQSGNPDLAKGDNAKVESGKYYPTWPGIWMMGNLGRAIFSASTNRMWPFSYDKCEPELFEPSYQRISACNNNPGYGLNPNQGRGAPEIDVLEGGGTLVSSSLQIGPGMPDEYRIYGVDYASGDSYSCIYAAGCKTKGANYVGVPTAYYEKRGHKSWYQGLRYAANNFCSPSADAKQDYDTIAASIKSGIKENTCSTETCPGSNDVNGDLGLIDDTGTEHWGINLNGTCYPLFNVYTGAYLCDPDNSFSKCAQPRNESTPRSNAMSSFNYQMDAISANWPVHLGAYTDYVVYQLEWVTGKNGYVRWMLQGNPLFEVPSESIWDVPQSSNKTNPQKIMLEEPMYIIFNVALSSSWGATPPNPGKECRGDGSDEAVNKICDSFPLYLKIDYIRLYQDLGNDLKDDNFMQVGCDPASHPTKKWIQAHIDEYEDNDNHHKEVAGKAFCTVDDDCTIGGILGKTALKTGKCVKSRCECSYSSSWGGPRCTTAISSSSSSTTKTFSSLSSYGPPMGLSAGVAAVLIFLSFVSVMWSVKNQNKDSLALKKQAKTNTQMTPNTHEDVQLEQVKRSSDRASHRKAPRDNYSQNFV</sequence>
<dbReference type="InterPro" id="IPR011989">
    <property type="entry name" value="ARM-like"/>
</dbReference>
<dbReference type="VEuPathDB" id="FungiDB:PITG_10760"/>
<gene>
    <name evidence="9" type="ORF">PITG_10760</name>
</gene>
<dbReference type="PROSITE" id="PS50011">
    <property type="entry name" value="PROTEIN_KINASE_DOM"/>
    <property type="match status" value="1"/>
</dbReference>
<accession>D0NH08</accession>
<evidence type="ECO:0000259" key="8">
    <source>
        <dbReference type="PROSITE" id="PS50011"/>
    </source>
</evidence>
<dbReference type="InterPro" id="IPR000225">
    <property type="entry name" value="Armadillo"/>
</dbReference>
<reference evidence="10" key="1">
    <citation type="journal article" date="2009" name="Nature">
        <title>Genome sequence and analysis of the Irish potato famine pathogen Phytophthora infestans.</title>
        <authorList>
            <consortium name="The Broad Institute Genome Sequencing Platform"/>
            <person name="Haas B.J."/>
            <person name="Kamoun S."/>
            <person name="Zody M.C."/>
            <person name="Jiang R.H."/>
            <person name="Handsaker R.E."/>
            <person name="Cano L.M."/>
            <person name="Grabherr M."/>
            <person name="Kodira C.D."/>
            <person name="Raffaele S."/>
            <person name="Torto-Alalibo T."/>
            <person name="Bozkurt T.O."/>
            <person name="Ah-Fong A.M."/>
            <person name="Alvarado L."/>
            <person name="Anderson V.L."/>
            <person name="Armstrong M.R."/>
            <person name="Avrova A."/>
            <person name="Baxter L."/>
            <person name="Beynon J."/>
            <person name="Boevink P.C."/>
            <person name="Bollmann S.R."/>
            <person name="Bos J.I."/>
            <person name="Bulone V."/>
            <person name="Cai G."/>
            <person name="Cakir C."/>
            <person name="Carrington J.C."/>
            <person name="Chawner M."/>
            <person name="Conti L."/>
            <person name="Costanzo S."/>
            <person name="Ewan R."/>
            <person name="Fahlgren N."/>
            <person name="Fischbach M.A."/>
            <person name="Fugelstad J."/>
            <person name="Gilroy E.M."/>
            <person name="Gnerre S."/>
            <person name="Green P.J."/>
            <person name="Grenville-Briggs L.J."/>
            <person name="Griffith J."/>
            <person name="Grunwald N.J."/>
            <person name="Horn K."/>
            <person name="Horner N.R."/>
            <person name="Hu C.H."/>
            <person name="Huitema E."/>
            <person name="Jeong D.H."/>
            <person name="Jones A.M."/>
            <person name="Jones J.D."/>
            <person name="Jones R.W."/>
            <person name="Karlsson E.K."/>
            <person name="Kunjeti S.G."/>
            <person name="Lamour K."/>
            <person name="Liu Z."/>
            <person name="Ma L."/>
            <person name="Maclean D."/>
            <person name="Chibucos M.C."/>
            <person name="McDonald H."/>
            <person name="McWalters J."/>
            <person name="Meijer H.J."/>
            <person name="Morgan W."/>
            <person name="Morris P.F."/>
            <person name="Munro C.A."/>
            <person name="O'Neill K."/>
            <person name="Ospina-Giraldo M."/>
            <person name="Pinzon A."/>
            <person name="Pritchard L."/>
            <person name="Ramsahoye B."/>
            <person name="Ren Q."/>
            <person name="Restrepo S."/>
            <person name="Roy S."/>
            <person name="Sadanandom A."/>
            <person name="Savidor A."/>
            <person name="Schornack S."/>
            <person name="Schwartz D.C."/>
            <person name="Schumann U.D."/>
            <person name="Schwessinger B."/>
            <person name="Seyer L."/>
            <person name="Sharpe T."/>
            <person name="Silvar C."/>
            <person name="Song J."/>
            <person name="Studholme D.J."/>
            <person name="Sykes S."/>
            <person name="Thines M."/>
            <person name="van de Vondervoort P.J."/>
            <person name="Phuntumart V."/>
            <person name="Wawra S."/>
            <person name="Weide R."/>
            <person name="Win J."/>
            <person name="Young C."/>
            <person name="Zhou S."/>
            <person name="Fry W."/>
            <person name="Meyers B.C."/>
            <person name="van West P."/>
            <person name="Ristaino J."/>
            <person name="Govers F."/>
            <person name="Birch P.R."/>
            <person name="Whisson S.C."/>
            <person name="Judelson H.S."/>
            <person name="Nusbaum C."/>
        </authorList>
    </citation>
    <scope>NUCLEOTIDE SEQUENCE [LARGE SCALE GENOMIC DNA]</scope>
    <source>
        <strain evidence="10">T30-4</strain>
    </source>
</reference>
<dbReference type="PANTHER" id="PTHR31361:SF1">
    <property type="entry name" value="BETA-GLUCAN SYNTHESIS-ASSOCIATED PROTEIN KRE6-RELATED"/>
    <property type="match status" value="1"/>
</dbReference>
<evidence type="ECO:0000256" key="1">
    <source>
        <dbReference type="ARBA" id="ARBA00004370"/>
    </source>
</evidence>